<keyword evidence="3" id="KW-0378">Hydrolase</keyword>
<evidence type="ECO:0000259" key="6">
    <source>
        <dbReference type="PROSITE" id="PS51192"/>
    </source>
</evidence>
<keyword evidence="2" id="KW-0547">Nucleotide-binding</keyword>
<dbReference type="GO" id="GO:0003724">
    <property type="term" value="F:RNA helicase activity"/>
    <property type="evidence" value="ECO:0007669"/>
    <property type="project" value="UniProtKB-EC"/>
</dbReference>
<evidence type="ECO:0000256" key="3">
    <source>
        <dbReference type="ARBA" id="ARBA00022801"/>
    </source>
</evidence>
<evidence type="ECO:0000259" key="7">
    <source>
        <dbReference type="PROSITE" id="PS51194"/>
    </source>
</evidence>
<dbReference type="InterPro" id="IPR001650">
    <property type="entry name" value="Helicase_C-like"/>
</dbReference>
<dbReference type="GO" id="GO:0003723">
    <property type="term" value="F:RNA binding"/>
    <property type="evidence" value="ECO:0007669"/>
    <property type="project" value="TreeGrafter"/>
</dbReference>
<accession>A0A9N8V0Y5</accession>
<evidence type="ECO:0000256" key="4">
    <source>
        <dbReference type="ARBA" id="ARBA00022806"/>
    </source>
</evidence>
<dbReference type="Pfam" id="PF00270">
    <property type="entry name" value="DEAD"/>
    <property type="match status" value="1"/>
</dbReference>
<dbReference type="EC" id="3.6.4.13" evidence="1"/>
<dbReference type="InterPro" id="IPR011545">
    <property type="entry name" value="DEAD/DEAH_box_helicase_dom"/>
</dbReference>
<dbReference type="SUPFAM" id="SSF52540">
    <property type="entry name" value="P-loop containing nucleoside triphosphate hydrolases"/>
    <property type="match status" value="2"/>
</dbReference>
<dbReference type="InterPro" id="IPR014001">
    <property type="entry name" value="Helicase_ATP-bd"/>
</dbReference>
<keyword evidence="9" id="KW-1185">Reference proteome</keyword>
<name>A0A9N8V0Y5_9GLOM</name>
<dbReference type="InterPro" id="IPR050547">
    <property type="entry name" value="DEAD_box_RNA_helicases"/>
</dbReference>
<keyword evidence="5" id="KW-0067">ATP-binding</keyword>
<dbReference type="GO" id="GO:0005524">
    <property type="term" value="F:ATP binding"/>
    <property type="evidence" value="ECO:0007669"/>
    <property type="project" value="UniProtKB-KW"/>
</dbReference>
<sequence>MVATIGMIKTRKLLLLPLIFRRNVQQLKSVPSVIETVYAPPEKINPAKETGFVGLGIRPQICDALDQHFHIITPTHCQRKIIPPILEGRDVIIRDLTGSGKTFGIILALLNKARAHTKIKVVEKINRFQQRPSRFSSKSSPPPQTRKIIRRGPPCITSVVVLPSRELAFQVEGWIRSLLQNVGFPSLKPIIQVVVRGQNIDPEEQVNDLRENPPHLMIGTATRIEEIVNERKVDFKFLNTLVLDEADHLLRLPGKHAPLKSIMNRDKHPKPAELLTRQIMERASSKPQVIVASATVNNALRHYFNFNRFVINPLFVDVTGGTITPSTILHHCLMISSEAIRNISPKIELTREEKIAKSREYYELKKQKHNDNLADRIKFDDNDDRMLDSVAVAYDLEQVETGILFIPNRFNVPKLVTRLHEFGLPAKELTSDEMQKIKERPLHLFGNMTRNILYVATEFSARGIDIPSISHVFVLGMPSSASCYLHMAGRTGRMGREGKVISFIRDFGGSESKIRTMLKLLEIDVKPYEHVE</sequence>
<evidence type="ECO:0000313" key="9">
    <source>
        <dbReference type="Proteomes" id="UP000789831"/>
    </source>
</evidence>
<organism evidence="8 9">
    <name type="scientific">Ambispora gerdemannii</name>
    <dbReference type="NCBI Taxonomy" id="144530"/>
    <lineage>
        <taxon>Eukaryota</taxon>
        <taxon>Fungi</taxon>
        <taxon>Fungi incertae sedis</taxon>
        <taxon>Mucoromycota</taxon>
        <taxon>Glomeromycotina</taxon>
        <taxon>Glomeromycetes</taxon>
        <taxon>Archaeosporales</taxon>
        <taxon>Ambisporaceae</taxon>
        <taxon>Ambispora</taxon>
    </lineage>
</organism>
<evidence type="ECO:0000313" key="8">
    <source>
        <dbReference type="EMBL" id="CAG8433022.1"/>
    </source>
</evidence>
<dbReference type="SMART" id="SM00487">
    <property type="entry name" value="DEXDc"/>
    <property type="match status" value="1"/>
</dbReference>
<keyword evidence="4" id="KW-0347">Helicase</keyword>
<dbReference type="PANTHER" id="PTHR47963:SF8">
    <property type="entry name" value="ATP-DEPENDENT RNA HELICASE DEAD"/>
    <property type="match status" value="1"/>
</dbReference>
<dbReference type="PROSITE" id="PS51194">
    <property type="entry name" value="HELICASE_CTER"/>
    <property type="match status" value="1"/>
</dbReference>
<dbReference type="Proteomes" id="UP000789831">
    <property type="component" value="Unassembled WGS sequence"/>
</dbReference>
<gene>
    <name evidence="8" type="ORF">AGERDE_LOCUS15</name>
</gene>
<dbReference type="PANTHER" id="PTHR47963">
    <property type="entry name" value="DEAD-BOX ATP-DEPENDENT RNA HELICASE 47, MITOCHONDRIAL"/>
    <property type="match status" value="1"/>
</dbReference>
<dbReference type="Gene3D" id="3.40.50.300">
    <property type="entry name" value="P-loop containing nucleotide triphosphate hydrolases"/>
    <property type="match status" value="2"/>
</dbReference>
<dbReference type="GO" id="GO:0016787">
    <property type="term" value="F:hydrolase activity"/>
    <property type="evidence" value="ECO:0007669"/>
    <property type="project" value="UniProtKB-KW"/>
</dbReference>
<feature type="domain" description="Helicase C-terminal" evidence="7">
    <location>
        <begin position="391"/>
        <end position="532"/>
    </location>
</feature>
<evidence type="ECO:0000256" key="2">
    <source>
        <dbReference type="ARBA" id="ARBA00022741"/>
    </source>
</evidence>
<feature type="domain" description="Helicase ATP-binding" evidence="6">
    <location>
        <begin position="82"/>
        <end position="314"/>
    </location>
</feature>
<dbReference type="PROSITE" id="PS51192">
    <property type="entry name" value="HELICASE_ATP_BIND_1"/>
    <property type="match status" value="1"/>
</dbReference>
<reference evidence="8" key="1">
    <citation type="submission" date="2021-06" db="EMBL/GenBank/DDBJ databases">
        <authorList>
            <person name="Kallberg Y."/>
            <person name="Tangrot J."/>
            <person name="Rosling A."/>
        </authorList>
    </citation>
    <scope>NUCLEOTIDE SEQUENCE</scope>
    <source>
        <strain evidence="8">MT106</strain>
    </source>
</reference>
<dbReference type="SMART" id="SM00490">
    <property type="entry name" value="HELICc"/>
    <property type="match status" value="1"/>
</dbReference>
<dbReference type="AlphaFoldDB" id="A0A9N8V0Y5"/>
<proteinExistence type="predicted"/>
<dbReference type="Pfam" id="PF00271">
    <property type="entry name" value="Helicase_C"/>
    <property type="match status" value="1"/>
</dbReference>
<dbReference type="EMBL" id="CAJVPL010000001">
    <property type="protein sequence ID" value="CAG8433022.1"/>
    <property type="molecule type" value="Genomic_DNA"/>
</dbReference>
<evidence type="ECO:0000256" key="1">
    <source>
        <dbReference type="ARBA" id="ARBA00012552"/>
    </source>
</evidence>
<evidence type="ECO:0000256" key="5">
    <source>
        <dbReference type="ARBA" id="ARBA00022840"/>
    </source>
</evidence>
<protein>
    <recommendedName>
        <fullName evidence="1">RNA helicase</fullName>
        <ecNumber evidence="1">3.6.4.13</ecNumber>
    </recommendedName>
</protein>
<dbReference type="OrthoDB" id="10256233at2759"/>
<comment type="caution">
    <text evidence="8">The sequence shown here is derived from an EMBL/GenBank/DDBJ whole genome shotgun (WGS) entry which is preliminary data.</text>
</comment>
<dbReference type="InterPro" id="IPR027417">
    <property type="entry name" value="P-loop_NTPase"/>
</dbReference>